<accession>A0A2M4B5E6</accession>
<dbReference type="EMBL" id="GGFK01014900">
    <property type="protein sequence ID" value="MBW48221.1"/>
    <property type="molecule type" value="Transcribed_RNA"/>
</dbReference>
<feature type="chain" id="PRO_5014714378" evidence="1">
    <location>
        <begin position="19"/>
        <end position="73"/>
    </location>
</feature>
<name>A0A2M4B5E6_9DIPT</name>
<evidence type="ECO:0000256" key="1">
    <source>
        <dbReference type="SAM" id="SignalP"/>
    </source>
</evidence>
<proteinExistence type="predicted"/>
<sequence length="73" mass="8033">MVPALLLLVVLLEPVVLSCRSVPLLGGFVLRPGLLRPCSFYVAGCWCEVPHPEERVAALGRSKRKCLHQPKRG</sequence>
<feature type="signal peptide" evidence="1">
    <location>
        <begin position="1"/>
        <end position="18"/>
    </location>
</feature>
<evidence type="ECO:0000313" key="2">
    <source>
        <dbReference type="EMBL" id="MBW48221.1"/>
    </source>
</evidence>
<organism evidence="2">
    <name type="scientific">Anopheles triannulatus</name>
    <dbReference type="NCBI Taxonomy" id="58253"/>
    <lineage>
        <taxon>Eukaryota</taxon>
        <taxon>Metazoa</taxon>
        <taxon>Ecdysozoa</taxon>
        <taxon>Arthropoda</taxon>
        <taxon>Hexapoda</taxon>
        <taxon>Insecta</taxon>
        <taxon>Pterygota</taxon>
        <taxon>Neoptera</taxon>
        <taxon>Endopterygota</taxon>
        <taxon>Diptera</taxon>
        <taxon>Nematocera</taxon>
        <taxon>Culicoidea</taxon>
        <taxon>Culicidae</taxon>
        <taxon>Anophelinae</taxon>
        <taxon>Anopheles</taxon>
    </lineage>
</organism>
<keyword evidence="1" id="KW-0732">Signal</keyword>
<protein>
    <submittedName>
        <fullName evidence="2">Putative secreted protein</fullName>
    </submittedName>
</protein>
<reference evidence="2" key="1">
    <citation type="submission" date="2018-01" db="EMBL/GenBank/DDBJ databases">
        <title>An insight into the sialome of Amazonian anophelines.</title>
        <authorList>
            <person name="Ribeiro J.M."/>
            <person name="Scarpassa V."/>
            <person name="Calvo E."/>
        </authorList>
    </citation>
    <scope>NUCLEOTIDE SEQUENCE</scope>
    <source>
        <tissue evidence="2">Salivary glands</tissue>
    </source>
</reference>
<dbReference type="AlphaFoldDB" id="A0A2M4B5E6"/>